<name>A0ABY6ZPQ8_9BACL</name>
<dbReference type="InterPro" id="IPR019888">
    <property type="entry name" value="Tscrpt_reg_AsnC-like"/>
</dbReference>
<dbReference type="InterPro" id="IPR011991">
    <property type="entry name" value="ArsR-like_HTH"/>
</dbReference>
<evidence type="ECO:0000256" key="1">
    <source>
        <dbReference type="ARBA" id="ARBA00023015"/>
    </source>
</evidence>
<dbReference type="PRINTS" id="PR00033">
    <property type="entry name" value="HTHASNC"/>
</dbReference>
<dbReference type="CDD" id="cd00090">
    <property type="entry name" value="HTH_ARSR"/>
    <property type="match status" value="1"/>
</dbReference>
<dbReference type="SUPFAM" id="SSF54909">
    <property type="entry name" value="Dimeric alpha+beta barrel"/>
    <property type="match status" value="1"/>
</dbReference>
<geneLocation type="plasmid" evidence="5 6">
    <name>unnamed1</name>
</geneLocation>
<dbReference type="InterPro" id="IPR036388">
    <property type="entry name" value="WH-like_DNA-bd_sf"/>
</dbReference>
<dbReference type="SUPFAM" id="SSF46785">
    <property type="entry name" value="Winged helix' DNA-binding domain"/>
    <property type="match status" value="1"/>
</dbReference>
<dbReference type="PANTHER" id="PTHR30154">
    <property type="entry name" value="LEUCINE-RESPONSIVE REGULATORY PROTEIN"/>
    <property type="match status" value="1"/>
</dbReference>
<dbReference type="Pfam" id="PF13404">
    <property type="entry name" value="HTH_AsnC-type"/>
    <property type="match status" value="1"/>
</dbReference>
<dbReference type="Gene3D" id="3.30.70.920">
    <property type="match status" value="1"/>
</dbReference>
<protein>
    <submittedName>
        <fullName evidence="5">Lrp/AsnC family transcriptional regulator</fullName>
    </submittedName>
</protein>
<gene>
    <name evidence="5" type="ORF">NZD89_28745</name>
</gene>
<evidence type="ECO:0000259" key="4">
    <source>
        <dbReference type="PROSITE" id="PS50956"/>
    </source>
</evidence>
<dbReference type="InterPro" id="IPR036390">
    <property type="entry name" value="WH_DNA-bd_sf"/>
</dbReference>
<reference evidence="5" key="1">
    <citation type="submission" date="2022-08" db="EMBL/GenBank/DDBJ databases">
        <title>Alicyclobacillus fastidiosus DSM 17978, complete genome.</title>
        <authorList>
            <person name="Wang Q."/>
            <person name="Cai R."/>
            <person name="Wang Z."/>
        </authorList>
    </citation>
    <scope>NUCLEOTIDE SEQUENCE</scope>
    <source>
        <strain evidence="5">DSM 17978</strain>
        <plasmid evidence="5">unnamed1</plasmid>
    </source>
</reference>
<accession>A0ABY6ZPQ8</accession>
<dbReference type="EMBL" id="CP104068">
    <property type="protein sequence ID" value="WAH44845.1"/>
    <property type="molecule type" value="Genomic_DNA"/>
</dbReference>
<evidence type="ECO:0000256" key="2">
    <source>
        <dbReference type="ARBA" id="ARBA00023125"/>
    </source>
</evidence>
<keyword evidence="6" id="KW-1185">Reference proteome</keyword>
<proteinExistence type="predicted"/>
<evidence type="ECO:0000313" key="6">
    <source>
        <dbReference type="Proteomes" id="UP001164761"/>
    </source>
</evidence>
<dbReference type="PROSITE" id="PS00519">
    <property type="entry name" value="HTH_ASNC_1"/>
    <property type="match status" value="1"/>
</dbReference>
<evidence type="ECO:0000256" key="3">
    <source>
        <dbReference type="ARBA" id="ARBA00023163"/>
    </source>
</evidence>
<dbReference type="Gene3D" id="1.10.10.10">
    <property type="entry name" value="Winged helix-like DNA-binding domain superfamily/Winged helix DNA-binding domain"/>
    <property type="match status" value="1"/>
</dbReference>
<sequence length="161" mass="18356">MSLNVQNVDNLDLKIITHLQQDGRKSFRDIAEDVGVTERTVRLRVAQLRECGILQIVGVVNPIKIGLQVVAIIQIDVEESLMDTCIELLRGIPEVRFITRTTGEYPLLIQVVKSSYESLFVFLTEKMKQLPQLRKTNVMVELQVYKNDFHYIGSDGKLLAE</sequence>
<dbReference type="RefSeq" id="WP_268008717.1">
    <property type="nucleotide sequence ID" value="NZ_BSUT01000003.1"/>
</dbReference>
<dbReference type="InterPro" id="IPR011008">
    <property type="entry name" value="Dimeric_a/b-barrel"/>
</dbReference>
<evidence type="ECO:0000313" key="5">
    <source>
        <dbReference type="EMBL" id="WAH44845.1"/>
    </source>
</evidence>
<dbReference type="InterPro" id="IPR019887">
    <property type="entry name" value="Tscrpt_reg_AsnC/Lrp_C"/>
</dbReference>
<keyword evidence="3" id="KW-0804">Transcription</keyword>
<dbReference type="InterPro" id="IPR000485">
    <property type="entry name" value="AsnC-type_HTH_dom"/>
</dbReference>
<keyword evidence="1" id="KW-0805">Transcription regulation</keyword>
<dbReference type="PANTHER" id="PTHR30154:SF34">
    <property type="entry name" value="TRANSCRIPTIONAL REGULATOR AZLB"/>
    <property type="match status" value="1"/>
</dbReference>
<keyword evidence="2" id="KW-0238">DNA-binding</keyword>
<feature type="domain" description="HTH asnC-type" evidence="4">
    <location>
        <begin position="8"/>
        <end position="68"/>
    </location>
</feature>
<dbReference type="SMART" id="SM00344">
    <property type="entry name" value="HTH_ASNC"/>
    <property type="match status" value="1"/>
</dbReference>
<dbReference type="Pfam" id="PF01037">
    <property type="entry name" value="AsnC_trans_reg"/>
    <property type="match status" value="1"/>
</dbReference>
<dbReference type="Proteomes" id="UP001164761">
    <property type="component" value="Plasmid unnamed1"/>
</dbReference>
<keyword evidence="5" id="KW-0614">Plasmid</keyword>
<organism evidence="5 6">
    <name type="scientific">Alicyclobacillus fastidiosus</name>
    <dbReference type="NCBI Taxonomy" id="392011"/>
    <lineage>
        <taxon>Bacteria</taxon>
        <taxon>Bacillati</taxon>
        <taxon>Bacillota</taxon>
        <taxon>Bacilli</taxon>
        <taxon>Bacillales</taxon>
        <taxon>Alicyclobacillaceae</taxon>
        <taxon>Alicyclobacillus</taxon>
    </lineage>
</organism>
<dbReference type="InterPro" id="IPR019885">
    <property type="entry name" value="Tscrpt_reg_HTH_AsnC-type_CS"/>
</dbReference>
<dbReference type="PROSITE" id="PS50956">
    <property type="entry name" value="HTH_ASNC_2"/>
    <property type="match status" value="1"/>
</dbReference>